<comment type="caution">
    <text evidence="1">The sequence shown here is derived from an EMBL/GenBank/DDBJ whole genome shotgun (WGS) entry which is preliminary data.</text>
</comment>
<dbReference type="InterPro" id="IPR016163">
    <property type="entry name" value="Ald_DH_C"/>
</dbReference>
<feature type="non-terminal residue" evidence="1">
    <location>
        <position position="66"/>
    </location>
</feature>
<dbReference type="AlphaFoldDB" id="X1EYV0"/>
<protein>
    <submittedName>
        <fullName evidence="1">Uncharacterized protein</fullName>
    </submittedName>
</protein>
<dbReference type="SUPFAM" id="SSF53720">
    <property type="entry name" value="ALDH-like"/>
    <property type="match status" value="1"/>
</dbReference>
<accession>X1EYV0</accession>
<dbReference type="EMBL" id="BART01041391">
    <property type="protein sequence ID" value="GAH25475.1"/>
    <property type="molecule type" value="Genomic_DNA"/>
</dbReference>
<name>X1EYV0_9ZZZZ</name>
<proteinExistence type="predicted"/>
<reference evidence="1" key="1">
    <citation type="journal article" date="2014" name="Front. Microbiol.">
        <title>High frequency of phylogenetically diverse reductive dehalogenase-homologous genes in deep subseafloor sedimentary metagenomes.</title>
        <authorList>
            <person name="Kawai M."/>
            <person name="Futagami T."/>
            <person name="Toyoda A."/>
            <person name="Takaki Y."/>
            <person name="Nishi S."/>
            <person name="Hori S."/>
            <person name="Arai W."/>
            <person name="Tsubouchi T."/>
            <person name="Morono Y."/>
            <person name="Uchiyama I."/>
            <person name="Ito T."/>
            <person name="Fujiyama A."/>
            <person name="Inagaki F."/>
            <person name="Takami H."/>
        </authorList>
    </citation>
    <scope>NUCLEOTIDE SEQUENCE</scope>
    <source>
        <strain evidence="1">Expedition CK06-06</strain>
    </source>
</reference>
<dbReference type="Gene3D" id="3.40.309.10">
    <property type="entry name" value="Aldehyde Dehydrogenase, Chain A, domain 2"/>
    <property type="match status" value="1"/>
</dbReference>
<gene>
    <name evidence="1" type="ORF">S01H4_66643</name>
</gene>
<evidence type="ECO:0000313" key="1">
    <source>
        <dbReference type="EMBL" id="GAH25475.1"/>
    </source>
</evidence>
<sequence length="66" mass="6952">ALTHTPIHTPTLPYSHTHHLAAMASQLCVGDGFKADVTIGPLINEAACEKVSTMLADAGVYVYVCV</sequence>
<feature type="non-terminal residue" evidence="1">
    <location>
        <position position="1"/>
    </location>
</feature>
<dbReference type="GO" id="GO:0016620">
    <property type="term" value="F:oxidoreductase activity, acting on the aldehyde or oxo group of donors, NAD or NADP as acceptor"/>
    <property type="evidence" value="ECO:0007669"/>
    <property type="project" value="InterPro"/>
</dbReference>
<organism evidence="1">
    <name type="scientific">marine sediment metagenome</name>
    <dbReference type="NCBI Taxonomy" id="412755"/>
    <lineage>
        <taxon>unclassified sequences</taxon>
        <taxon>metagenomes</taxon>
        <taxon>ecological metagenomes</taxon>
    </lineage>
</organism>
<dbReference type="InterPro" id="IPR016161">
    <property type="entry name" value="Ald_DH/histidinol_DH"/>
</dbReference>